<comment type="caution">
    <text evidence="8">The sequence shown here is derived from an EMBL/GenBank/DDBJ whole genome shotgun (WGS) entry which is preliminary data.</text>
</comment>
<dbReference type="EMBL" id="JARVKM010000025">
    <property type="protein sequence ID" value="KAK9776804.1"/>
    <property type="molecule type" value="Genomic_DNA"/>
</dbReference>
<feature type="transmembrane region" description="Helical" evidence="7">
    <location>
        <begin position="486"/>
        <end position="505"/>
    </location>
</feature>
<evidence type="ECO:0000256" key="6">
    <source>
        <dbReference type="SAM" id="MobiDB-lite"/>
    </source>
</evidence>
<evidence type="ECO:0000256" key="5">
    <source>
        <dbReference type="ARBA" id="ARBA00023136"/>
    </source>
</evidence>
<feature type="transmembrane region" description="Helical" evidence="7">
    <location>
        <begin position="233"/>
        <end position="252"/>
    </location>
</feature>
<feature type="transmembrane region" description="Helical" evidence="7">
    <location>
        <begin position="586"/>
        <end position="606"/>
    </location>
</feature>
<dbReference type="PANTHER" id="PTHR23502">
    <property type="entry name" value="MAJOR FACILITATOR SUPERFAMILY"/>
    <property type="match status" value="1"/>
</dbReference>
<dbReference type="PANTHER" id="PTHR23502:SF68">
    <property type="entry name" value="MULTIDRUG TRANSPORTER, PUTATIVE (AFU_ORTHOLOGUE AFUA_3G01120)-RELATED"/>
    <property type="match status" value="1"/>
</dbReference>
<feature type="transmembrane region" description="Helical" evidence="7">
    <location>
        <begin position="264"/>
        <end position="282"/>
    </location>
</feature>
<evidence type="ECO:0000256" key="1">
    <source>
        <dbReference type="ARBA" id="ARBA00004141"/>
    </source>
</evidence>
<keyword evidence="9" id="KW-1185">Reference proteome</keyword>
<feature type="region of interest" description="Disordered" evidence="6">
    <location>
        <begin position="98"/>
        <end position="124"/>
    </location>
</feature>
<feature type="transmembrane region" description="Helical" evidence="7">
    <location>
        <begin position="532"/>
        <end position="551"/>
    </location>
</feature>
<name>A0ABR2XSL3_9PEZI</name>
<feature type="transmembrane region" description="Helical" evidence="7">
    <location>
        <begin position="167"/>
        <end position="189"/>
    </location>
</feature>
<feature type="transmembrane region" description="Helical" evidence="7">
    <location>
        <begin position="612"/>
        <end position="634"/>
    </location>
</feature>
<organism evidence="8 9">
    <name type="scientific">Seiridium cardinale</name>
    <dbReference type="NCBI Taxonomy" id="138064"/>
    <lineage>
        <taxon>Eukaryota</taxon>
        <taxon>Fungi</taxon>
        <taxon>Dikarya</taxon>
        <taxon>Ascomycota</taxon>
        <taxon>Pezizomycotina</taxon>
        <taxon>Sordariomycetes</taxon>
        <taxon>Xylariomycetidae</taxon>
        <taxon>Amphisphaeriales</taxon>
        <taxon>Sporocadaceae</taxon>
        <taxon>Seiridium</taxon>
    </lineage>
</organism>
<evidence type="ECO:0000313" key="8">
    <source>
        <dbReference type="EMBL" id="KAK9776804.1"/>
    </source>
</evidence>
<feature type="transmembrane region" description="Helical" evidence="7">
    <location>
        <begin position="201"/>
        <end position="226"/>
    </location>
</feature>
<dbReference type="CDD" id="cd06174">
    <property type="entry name" value="MFS"/>
    <property type="match status" value="1"/>
</dbReference>
<dbReference type="InterPro" id="IPR036259">
    <property type="entry name" value="MFS_trans_sf"/>
</dbReference>
<feature type="transmembrane region" description="Helical" evidence="7">
    <location>
        <begin position="328"/>
        <end position="349"/>
    </location>
</feature>
<keyword evidence="5 7" id="KW-0472">Membrane</keyword>
<evidence type="ECO:0000256" key="3">
    <source>
        <dbReference type="ARBA" id="ARBA00022692"/>
    </source>
</evidence>
<evidence type="ECO:0000256" key="7">
    <source>
        <dbReference type="SAM" id="Phobius"/>
    </source>
</evidence>
<evidence type="ECO:0000256" key="2">
    <source>
        <dbReference type="ARBA" id="ARBA00008335"/>
    </source>
</evidence>
<evidence type="ECO:0000256" key="4">
    <source>
        <dbReference type="ARBA" id="ARBA00022989"/>
    </source>
</evidence>
<feature type="transmembrane region" description="Helical" evidence="7">
    <location>
        <begin position="450"/>
        <end position="474"/>
    </location>
</feature>
<feature type="transmembrane region" description="Helical" evidence="7">
    <location>
        <begin position="294"/>
        <end position="316"/>
    </location>
</feature>
<reference evidence="8 9" key="1">
    <citation type="submission" date="2024-02" db="EMBL/GenBank/DDBJ databases">
        <title>First draft genome assembly of two strains of Seiridium cardinale.</title>
        <authorList>
            <person name="Emiliani G."/>
            <person name="Scali E."/>
        </authorList>
    </citation>
    <scope>NUCLEOTIDE SEQUENCE [LARGE SCALE GENOMIC DNA]</scope>
    <source>
        <strain evidence="8 9">BM-138-000479</strain>
    </source>
</reference>
<feature type="region of interest" description="Disordered" evidence="6">
    <location>
        <begin position="1"/>
        <end position="80"/>
    </location>
</feature>
<proteinExistence type="inferred from homology"/>
<feature type="compositionally biased region" description="Polar residues" evidence="6">
    <location>
        <begin position="63"/>
        <end position="73"/>
    </location>
</feature>
<keyword evidence="4 7" id="KW-1133">Transmembrane helix</keyword>
<accession>A0ABR2XSL3</accession>
<feature type="transmembrane region" description="Helical" evidence="7">
    <location>
        <begin position="415"/>
        <end position="438"/>
    </location>
</feature>
<dbReference type="SUPFAM" id="SSF103473">
    <property type="entry name" value="MFS general substrate transporter"/>
    <property type="match status" value="1"/>
</dbReference>
<feature type="compositionally biased region" description="Polar residues" evidence="6">
    <location>
        <begin position="35"/>
        <end position="54"/>
    </location>
</feature>
<dbReference type="Proteomes" id="UP001465668">
    <property type="component" value="Unassembled WGS sequence"/>
</dbReference>
<comment type="similarity">
    <text evidence="2">Belongs to the major facilitator superfamily.</text>
</comment>
<gene>
    <name evidence="8" type="ORF">SCAR479_06542</name>
</gene>
<evidence type="ECO:0000313" key="9">
    <source>
        <dbReference type="Proteomes" id="UP001465668"/>
    </source>
</evidence>
<sequence>MESPASDIEMSQVGKEGKPAPQLSALTISAFDKTNPFSISSPTKTATTSQSRESTYPPWTPAAGTTKTFQSRESAFPPWTPISGESLPKVAVGMSIKAVRPPRPISKDPPRPTTASTKSTKRLTFSRFDTPRPTKYATGKDGEIELVPQPSDDSEDPLNWPLWRRNLSFFALLHMVALVGVMKTMFFTVNSDIALTNGVSYTATVALTAVPLMISALTGMMSVVVAKIYGKRPVYLTSTVMMFVGAMWGMYVMNSFSQNMASRVFQGIGWGAFDTLVLGSLQDTFFEHELHIRVIALNAVSVASTWGAPLLGGIASSGPRGFCLQYEILSIFLALGTWLIAFGVPESTFGRTTISMYNRDSLQSRPRLNWQWIRFSKEAARDYITRMKPWTYKASILDSSLLLQAPRAMIAPTTLLLFTVSLLPHVALWGFASSLSLLFSVVPFMLPSGIMGALFTGPFLFALVVAVALSLPLYTARFTSSMHSTTLAVGAVTASIGAFTFGLYIENSMTSSQNDTNQLGTSWQLDGTGSKLSFPVVSFLLGLLAAGSLALDATIRPMIQRSTAFTSVNMSVGMRNTVDMHAGLSCLRNLVAGAFVLGIPNAVWAWEGLSSAALGIGITQFFVAGAVGCVWWQWEENVRRLDGKVMELSDLSTLALEKSFFDTS</sequence>
<keyword evidence="3 7" id="KW-0812">Transmembrane</keyword>
<protein>
    <submittedName>
        <fullName evidence="8">Major facilitator superfamily (MFS) profile domain-containing protein</fullName>
    </submittedName>
</protein>
<comment type="subcellular location">
    <subcellularLocation>
        <location evidence="1">Membrane</location>
        <topology evidence="1">Multi-pass membrane protein</topology>
    </subcellularLocation>
</comment>
<dbReference type="Gene3D" id="1.20.1250.20">
    <property type="entry name" value="MFS general substrate transporter like domains"/>
    <property type="match status" value="1"/>
</dbReference>